<comment type="caution">
    <text evidence="2">The sequence shown here is derived from an EMBL/GenBank/DDBJ whole genome shotgun (WGS) entry which is preliminary data.</text>
</comment>
<keyword evidence="1" id="KW-0812">Transmembrane</keyword>
<accession>A0ABV6RWC8</accession>
<feature type="transmembrane region" description="Helical" evidence="1">
    <location>
        <begin position="243"/>
        <end position="268"/>
    </location>
</feature>
<evidence type="ECO:0008006" key="4">
    <source>
        <dbReference type="Google" id="ProtNLM"/>
    </source>
</evidence>
<organism evidence="2 3">
    <name type="scientific">Lysobacter korlensis</name>
    <dbReference type="NCBI Taxonomy" id="553636"/>
    <lineage>
        <taxon>Bacteria</taxon>
        <taxon>Pseudomonadati</taxon>
        <taxon>Pseudomonadota</taxon>
        <taxon>Gammaproteobacteria</taxon>
        <taxon>Lysobacterales</taxon>
        <taxon>Lysobacteraceae</taxon>
        <taxon>Lysobacter</taxon>
    </lineage>
</organism>
<feature type="transmembrane region" description="Helical" evidence="1">
    <location>
        <begin position="84"/>
        <end position="104"/>
    </location>
</feature>
<evidence type="ECO:0000313" key="2">
    <source>
        <dbReference type="EMBL" id="MFC0681281.1"/>
    </source>
</evidence>
<reference evidence="2 3" key="1">
    <citation type="submission" date="2024-09" db="EMBL/GenBank/DDBJ databases">
        <authorList>
            <person name="Sun Q."/>
            <person name="Mori K."/>
        </authorList>
    </citation>
    <scope>NUCLEOTIDE SEQUENCE [LARGE SCALE GENOMIC DNA]</scope>
    <source>
        <strain evidence="2 3">KCTC 23076</strain>
    </source>
</reference>
<keyword evidence="1" id="KW-1133">Transmembrane helix</keyword>
<dbReference type="EMBL" id="JBHLTG010000007">
    <property type="protein sequence ID" value="MFC0681281.1"/>
    <property type="molecule type" value="Genomic_DNA"/>
</dbReference>
<name>A0ABV6RWC8_9GAMM</name>
<feature type="transmembrane region" description="Helical" evidence="1">
    <location>
        <begin position="125"/>
        <end position="150"/>
    </location>
</feature>
<dbReference type="RefSeq" id="WP_386673750.1">
    <property type="nucleotide sequence ID" value="NZ_JBHLTG010000007.1"/>
</dbReference>
<evidence type="ECO:0000313" key="3">
    <source>
        <dbReference type="Proteomes" id="UP001589896"/>
    </source>
</evidence>
<protein>
    <recommendedName>
        <fullName evidence="4">ABC transporter permease</fullName>
    </recommendedName>
</protein>
<sequence length="276" mass="28035">MPSATIDTRSAEPRIRFSGVFRSEWIKARTVRPPVWIAGLTIVGAALYAATVPLITTVTSTTGEDPRAVIFENLGERPMLQALGYAYVTVQALVAVLGVLLVSGERASGLANVTLAAVPRRTPVILAKLSLSAVLGFGIGLTIAAAALLIAQPALAGIGMGDSLWTVSGLQVVLGGAVSLGLLSVIATAIASLFSNTAAAVGSVLALLLVAPGILGMLPVIGGTLQQAMPSSAAMLLFQPADAVGWSTVLTGLLIMAGWAAVSTAVAATSWKKRDV</sequence>
<keyword evidence="1" id="KW-0472">Membrane</keyword>
<feature type="transmembrane region" description="Helical" evidence="1">
    <location>
        <begin position="170"/>
        <end position="194"/>
    </location>
</feature>
<evidence type="ECO:0000256" key="1">
    <source>
        <dbReference type="SAM" id="Phobius"/>
    </source>
</evidence>
<keyword evidence="3" id="KW-1185">Reference proteome</keyword>
<feature type="transmembrane region" description="Helical" evidence="1">
    <location>
        <begin position="35"/>
        <end position="55"/>
    </location>
</feature>
<dbReference type="Proteomes" id="UP001589896">
    <property type="component" value="Unassembled WGS sequence"/>
</dbReference>
<gene>
    <name evidence="2" type="ORF">ACFFGH_25910</name>
</gene>
<feature type="transmembrane region" description="Helical" evidence="1">
    <location>
        <begin position="201"/>
        <end position="223"/>
    </location>
</feature>
<proteinExistence type="predicted"/>